<keyword evidence="1" id="KW-0812">Transmembrane</keyword>
<keyword evidence="1" id="KW-0472">Membrane</keyword>
<keyword evidence="3" id="KW-1185">Reference proteome</keyword>
<proteinExistence type="predicted"/>
<protein>
    <submittedName>
        <fullName evidence="2">Uncharacterized protein</fullName>
    </submittedName>
</protein>
<evidence type="ECO:0000313" key="3">
    <source>
        <dbReference type="Proteomes" id="UP000009081"/>
    </source>
</evidence>
<name>C5B6W4_METEA</name>
<dbReference type="HOGENOM" id="CLU_1584556_0_0_5"/>
<keyword evidence="2" id="KW-0614">Plasmid</keyword>
<gene>
    <name evidence="2" type="ordered locus">MexAM1_p3METAp0022</name>
</gene>
<dbReference type="EMBL" id="CP001514">
    <property type="protein sequence ID" value="ACS44196.1"/>
    <property type="molecule type" value="Genomic_DNA"/>
</dbReference>
<dbReference type="Proteomes" id="UP000009081">
    <property type="component" value="Plasmid p3META1"/>
</dbReference>
<dbReference type="RefSeq" id="WP_012753510.1">
    <property type="nucleotide sequence ID" value="NC_012810.1"/>
</dbReference>
<dbReference type="KEGG" id="mea:Mex_p30022"/>
<evidence type="ECO:0000256" key="1">
    <source>
        <dbReference type="SAM" id="Phobius"/>
    </source>
</evidence>
<dbReference type="OrthoDB" id="8005249at2"/>
<dbReference type="AlphaFoldDB" id="C5B6W4"/>
<keyword evidence="1" id="KW-1133">Transmembrane helix</keyword>
<accession>C5B6W4</accession>
<geneLocation type="plasmid" evidence="2 3">
    <name>p3META1</name>
</geneLocation>
<organism evidence="2 3">
    <name type="scientific">Methylorubrum extorquens (strain ATCC 14718 / DSM 1338 / JCM 2805 / NCIMB 9133 / AM1)</name>
    <name type="common">Methylobacterium extorquens</name>
    <dbReference type="NCBI Taxonomy" id="272630"/>
    <lineage>
        <taxon>Bacteria</taxon>
        <taxon>Pseudomonadati</taxon>
        <taxon>Pseudomonadota</taxon>
        <taxon>Alphaproteobacteria</taxon>
        <taxon>Hyphomicrobiales</taxon>
        <taxon>Methylobacteriaceae</taxon>
        <taxon>Methylorubrum</taxon>
    </lineage>
</organism>
<evidence type="ECO:0000313" key="2">
    <source>
        <dbReference type="EMBL" id="ACS44196.1"/>
    </source>
</evidence>
<sequence length="168" mass="17589">MTHALLLPTLDADDDRVPVHADPVFAAIDRHNEALAVFAAAPQGRARARARDNLHKALADLLGTPCATRTGMLSLIRHFRRWETEETSPDAGGPEFGIAMARAADLSICLGVPPIQRHPVVLPSGRLIAPARPVATRVGRALARGAETLAALVIIAGGAGLVGIATLL</sequence>
<reference evidence="2 3" key="1">
    <citation type="journal article" date="2009" name="PLoS ONE">
        <title>Methylobacterium genome sequences: a reference blueprint to investigate microbial metabolism of C1 compounds from natural and industrial sources.</title>
        <authorList>
            <person name="Vuilleumier S."/>
            <person name="Chistoserdova L."/>
            <person name="Lee M.-C."/>
            <person name="Bringel F."/>
            <person name="Lajus A."/>
            <person name="Zhou Y."/>
            <person name="Gourion B."/>
            <person name="Barbe V."/>
            <person name="Chang J."/>
            <person name="Cruveiller S."/>
            <person name="Dossat C."/>
            <person name="Gillett W."/>
            <person name="Gruffaz C."/>
            <person name="Haugen E."/>
            <person name="Hourcade E."/>
            <person name="Levy R."/>
            <person name="Mangenot S."/>
            <person name="Muller E."/>
            <person name="Nadalig T."/>
            <person name="Pagni M."/>
            <person name="Penny C."/>
            <person name="Peyraud R."/>
            <person name="Robinson D.G."/>
            <person name="Roche D."/>
            <person name="Rouy Z."/>
            <person name="Saenampechek C."/>
            <person name="Salvignol G."/>
            <person name="Vallenet D."/>
            <person name="Wu Z."/>
            <person name="Marx C.J."/>
            <person name="Vorholt J.A."/>
            <person name="Olson M.V."/>
            <person name="Kaul R."/>
            <person name="Weissenbach J."/>
            <person name="Medigue C."/>
            <person name="Lidstrom M.E."/>
        </authorList>
    </citation>
    <scope>NUCLEOTIDE SEQUENCE [LARGE SCALE GENOMIC DNA]</scope>
    <source>
        <strain evidence="3">ATCC 14718 / DSM 1338 / JCM 2805 / NCIMB 9133 / AM1</strain>
    </source>
</reference>
<feature type="transmembrane region" description="Helical" evidence="1">
    <location>
        <begin position="149"/>
        <end position="167"/>
    </location>
</feature>